<protein>
    <submittedName>
        <fullName evidence="1">Uncharacterized protein</fullName>
    </submittedName>
</protein>
<accession>A0ABY9XWQ9</accession>
<organism evidence="1 2">
    <name type="scientific">Thalassobellus suaedae</name>
    <dbReference type="NCBI Taxonomy" id="3074124"/>
    <lineage>
        <taxon>Bacteria</taxon>
        <taxon>Pseudomonadati</taxon>
        <taxon>Bacteroidota</taxon>
        <taxon>Flavobacteriia</taxon>
        <taxon>Flavobacteriales</taxon>
        <taxon>Flavobacteriaceae</taxon>
        <taxon>Thalassobellus</taxon>
    </lineage>
</organism>
<gene>
    <name evidence="1" type="ORF">RHP51_05025</name>
</gene>
<evidence type="ECO:0000313" key="2">
    <source>
        <dbReference type="Proteomes" id="UP001302806"/>
    </source>
</evidence>
<sequence>MNKEFFGIKTGNFIRIPIRQGHENLMYANINILNIDTGTEDKAVCVDVIKNVTHDDIIVLSKTSLGFKTSDGQVVINKT</sequence>
<dbReference type="RefSeq" id="WP_415866413.1">
    <property type="nucleotide sequence ID" value="NZ_CP134537.1"/>
</dbReference>
<dbReference type="Proteomes" id="UP001302806">
    <property type="component" value="Chromosome"/>
</dbReference>
<reference evidence="1 2" key="1">
    <citation type="submission" date="2023-09" db="EMBL/GenBank/DDBJ databases">
        <title>Thalassobella suaedae gen. nov., sp. nov., a marine bacterium of the family Flavobacteriaceae isolated from a halophyte Suaeda japonica.</title>
        <authorList>
            <person name="Lee S.Y."/>
            <person name="Hwang C.Y."/>
        </authorList>
    </citation>
    <scope>NUCLEOTIDE SEQUENCE [LARGE SCALE GENOMIC DNA]</scope>
    <source>
        <strain evidence="1 2">HL-DH14</strain>
    </source>
</reference>
<name>A0ABY9XWQ9_9FLAO</name>
<dbReference type="EMBL" id="CP134537">
    <property type="protein sequence ID" value="WNH10064.1"/>
    <property type="molecule type" value="Genomic_DNA"/>
</dbReference>
<proteinExistence type="predicted"/>
<evidence type="ECO:0000313" key="1">
    <source>
        <dbReference type="EMBL" id="WNH10064.1"/>
    </source>
</evidence>